<name>A0A7T1AKA2_ATRLM</name>
<dbReference type="InterPro" id="IPR011032">
    <property type="entry name" value="GroES-like_sf"/>
</dbReference>
<dbReference type="PANTHER" id="PTHR43161:SF9">
    <property type="entry name" value="SORBITOL DEHYDROGENASE"/>
    <property type="match status" value="1"/>
</dbReference>
<dbReference type="InterPro" id="IPR020843">
    <property type="entry name" value="ER"/>
</dbReference>
<dbReference type="AlphaFoldDB" id="A0A7T1AKA2"/>
<dbReference type="EMBL" id="CP065383">
    <property type="protein sequence ID" value="QPM67467.1"/>
    <property type="molecule type" value="Genomic_DNA"/>
</dbReference>
<dbReference type="SUPFAM" id="SSF50129">
    <property type="entry name" value="GroES-like"/>
    <property type="match status" value="1"/>
</dbReference>
<dbReference type="Pfam" id="PF00107">
    <property type="entry name" value="ADH_zinc_N"/>
    <property type="match status" value="1"/>
</dbReference>
<dbReference type="InterPro" id="IPR036291">
    <property type="entry name" value="NAD(P)-bd_dom_sf"/>
</dbReference>
<dbReference type="InterPro" id="IPR013149">
    <property type="entry name" value="ADH-like_C"/>
</dbReference>
<dbReference type="InterPro" id="IPR045306">
    <property type="entry name" value="SDH-like"/>
</dbReference>
<dbReference type="Proteomes" id="UP000594463">
    <property type="component" value="Chromosome"/>
</dbReference>
<dbReference type="PROSITE" id="PS00059">
    <property type="entry name" value="ADH_ZINC"/>
    <property type="match status" value="1"/>
</dbReference>
<keyword evidence="9" id="KW-1185">Reference proteome</keyword>
<evidence type="ECO:0000256" key="4">
    <source>
        <dbReference type="ARBA" id="ARBA00022833"/>
    </source>
</evidence>
<dbReference type="InterPro" id="IPR013154">
    <property type="entry name" value="ADH-like_N"/>
</dbReference>
<evidence type="ECO:0000313" key="9">
    <source>
        <dbReference type="Proteomes" id="UP000594463"/>
    </source>
</evidence>
<evidence type="ECO:0000259" key="7">
    <source>
        <dbReference type="SMART" id="SM00829"/>
    </source>
</evidence>
<dbReference type="PANTHER" id="PTHR43161">
    <property type="entry name" value="SORBITOL DEHYDROGENASE"/>
    <property type="match status" value="1"/>
</dbReference>
<dbReference type="KEGG" id="alam:RT761_00670"/>
<keyword evidence="5 8" id="KW-0560">Oxidoreductase</keyword>
<reference evidence="8 9" key="1">
    <citation type="journal article" date="2021" name="Nat. Commun.">
        <title>Isolation of a member of the candidate phylum Atribacteria reveals a unique cell membrane structure.</title>
        <authorList>
            <person name="Taiki K."/>
            <person name="Nobu M.K."/>
            <person name="Kusada H."/>
            <person name="Meng X.-Y."/>
            <person name="Hosoki N."/>
            <person name="Uematsu K."/>
            <person name="Yoshioka H."/>
            <person name="Kamagata Y."/>
            <person name="Tamaki H."/>
        </authorList>
    </citation>
    <scope>NUCLEOTIDE SEQUENCE [LARGE SCALE GENOMIC DNA]</scope>
    <source>
        <strain evidence="8 9">RT761</strain>
    </source>
</reference>
<dbReference type="Gene3D" id="3.40.50.720">
    <property type="entry name" value="NAD(P)-binding Rossmann-like Domain"/>
    <property type="match status" value="1"/>
</dbReference>
<dbReference type="GO" id="GO:0003939">
    <property type="term" value="F:L-iditol 2-dehydrogenase (NAD+) activity"/>
    <property type="evidence" value="ECO:0007669"/>
    <property type="project" value="UniProtKB-EC"/>
</dbReference>
<feature type="domain" description="Enoyl reductase (ER)" evidence="7">
    <location>
        <begin position="7"/>
        <end position="340"/>
    </location>
</feature>
<keyword evidence="3 6" id="KW-0479">Metal-binding</keyword>
<dbReference type="SMART" id="SM00829">
    <property type="entry name" value="PKS_ER"/>
    <property type="match status" value="1"/>
</dbReference>
<keyword evidence="4 6" id="KW-0862">Zinc</keyword>
<evidence type="ECO:0000256" key="1">
    <source>
        <dbReference type="ARBA" id="ARBA00001947"/>
    </source>
</evidence>
<dbReference type="Pfam" id="PF08240">
    <property type="entry name" value="ADH_N"/>
    <property type="match status" value="1"/>
</dbReference>
<evidence type="ECO:0000256" key="3">
    <source>
        <dbReference type="ARBA" id="ARBA00022723"/>
    </source>
</evidence>
<organism evidence="8 9">
    <name type="scientific">Atribacter laminatus</name>
    <dbReference type="NCBI Taxonomy" id="2847778"/>
    <lineage>
        <taxon>Bacteria</taxon>
        <taxon>Pseudomonadati</taxon>
        <taxon>Atribacterota</taxon>
        <taxon>Atribacteria</taxon>
        <taxon>Atribacterales</taxon>
        <taxon>Atribacteraceae</taxon>
        <taxon>Atribacter</taxon>
    </lineage>
</organism>
<dbReference type="EC" id="1.1.1.14" evidence="8"/>
<dbReference type="SUPFAM" id="SSF51735">
    <property type="entry name" value="NAD(P)-binding Rossmann-fold domains"/>
    <property type="match status" value="1"/>
</dbReference>
<dbReference type="Gene3D" id="3.90.180.10">
    <property type="entry name" value="Medium-chain alcohol dehydrogenases, catalytic domain"/>
    <property type="match status" value="1"/>
</dbReference>
<comment type="similarity">
    <text evidence="2 6">Belongs to the zinc-containing alcohol dehydrogenase family.</text>
</comment>
<evidence type="ECO:0000256" key="6">
    <source>
        <dbReference type="RuleBase" id="RU361277"/>
    </source>
</evidence>
<evidence type="ECO:0000256" key="2">
    <source>
        <dbReference type="ARBA" id="ARBA00008072"/>
    </source>
</evidence>
<evidence type="ECO:0000313" key="8">
    <source>
        <dbReference type="EMBL" id="QPM67467.1"/>
    </source>
</evidence>
<evidence type="ECO:0000256" key="5">
    <source>
        <dbReference type="ARBA" id="ARBA00023002"/>
    </source>
</evidence>
<dbReference type="CDD" id="cd05285">
    <property type="entry name" value="sorbitol_DH"/>
    <property type="match status" value="1"/>
</dbReference>
<gene>
    <name evidence="8" type="primary">gutB_3</name>
    <name evidence="8" type="ORF">RT761_00670</name>
</gene>
<accession>A0A7T1AKA2</accession>
<dbReference type="InterPro" id="IPR002328">
    <property type="entry name" value="ADH_Zn_CS"/>
</dbReference>
<proteinExistence type="inferred from homology"/>
<dbReference type="RefSeq" id="WP_218112668.1">
    <property type="nucleotide sequence ID" value="NZ_CP065383.1"/>
</dbReference>
<dbReference type="GO" id="GO:0008270">
    <property type="term" value="F:zinc ion binding"/>
    <property type="evidence" value="ECO:0007669"/>
    <property type="project" value="InterPro"/>
</dbReference>
<protein>
    <submittedName>
        <fullName evidence="8">Sorbitol dehydrogenase</fullName>
        <ecNumber evidence="8">1.1.1.14</ecNumber>
    </submittedName>
</protein>
<sequence>MKAAFLTSPKNIEIRETPDPKITKDNQVKVKVRSVGICGSDAHFYWDGRLAGWVVEEPLILGHESAGDVVEVGKGVKKFKVGDRVTVEPGIPCRQCEWCKRGEYHLCPDMVFYAVPGVHGAFADYVMSEEDFVFPLPQTVSYEEGALMEPLSVAVEAMKLGNLQLGDSIAILGAGTIGLLCTQAALVGGATEIFVSDVNPMKLEFVKRYSKNRITTIDAGKTNVREEIMKLTKNRGVDKTFETAGTFETFNLAPMITRRGGRVTLVGIPPFKEYPYRASDLFDRTVTLNAVYRYANDYPISIRLVEKELVDLKSIVTHRFSLEEIQKGLEVVATRSDNVIKAVMNR</sequence>
<comment type="cofactor">
    <cofactor evidence="1 6">
        <name>Zn(2+)</name>
        <dbReference type="ChEBI" id="CHEBI:29105"/>
    </cofactor>
</comment>